<dbReference type="PANTHER" id="PTHR30349">
    <property type="entry name" value="PHAGE INTEGRASE-RELATED"/>
    <property type="match status" value="1"/>
</dbReference>
<dbReference type="HOGENOM" id="CLU_027562_17_7_6"/>
<evidence type="ECO:0000256" key="2">
    <source>
        <dbReference type="ARBA" id="ARBA00022908"/>
    </source>
</evidence>
<dbReference type="AlphaFoldDB" id="M4NGI5"/>
<comment type="similarity">
    <text evidence="1">Belongs to the 'phage' integrase family.</text>
</comment>
<sequence>MATIVRRVGHDGTTSYQARVRVRGERPRSRTFKRKTDAVAWAAKAESDLGHGSYVPTTADRRRTLGELIDKFTAEYLPVKPNSKDGAKVAAMLQWWKDQAGFVTLDKLTPQTVAGYRAELSAKPSARGGGVLSGATVNRYLAALSAVCKWAWKELGWLSSNPVLAITKRSEGAGVVRFLSDDERKSLLTACRASDDRNIYCAVMLALATGARRGNIFPLQWEDVDLERMTLLFADTKNGQPRRVPIVGPAVAAIRQQWERDPTQKGWVFKGRSDDAPANLDKPWAKVRDAAGLVDFRFHDLRHTTASYLTMNGASLAEVAEALGHRTLVMARRYSHMTGDHTRSVLERMAGNFLGDDE</sequence>
<feature type="domain" description="Tyr recombinase" evidence="6">
    <location>
        <begin position="174"/>
        <end position="347"/>
    </location>
</feature>
<evidence type="ECO:0000256" key="4">
    <source>
        <dbReference type="ARBA" id="ARBA00023172"/>
    </source>
</evidence>
<keyword evidence="4" id="KW-0233">DNA recombination</keyword>
<gene>
    <name evidence="8" type="ORF">R2APBS1_1633</name>
</gene>
<feature type="domain" description="Core-binding (CB)" evidence="7">
    <location>
        <begin position="63"/>
        <end position="152"/>
    </location>
</feature>
<dbReference type="InterPro" id="IPR044068">
    <property type="entry name" value="CB"/>
</dbReference>
<dbReference type="GO" id="GO:0006310">
    <property type="term" value="P:DNA recombination"/>
    <property type="evidence" value="ECO:0007669"/>
    <property type="project" value="UniProtKB-KW"/>
</dbReference>
<evidence type="ECO:0000259" key="7">
    <source>
        <dbReference type="PROSITE" id="PS51900"/>
    </source>
</evidence>
<dbReference type="OrthoDB" id="9057547at2"/>
<evidence type="ECO:0000256" key="1">
    <source>
        <dbReference type="ARBA" id="ARBA00008857"/>
    </source>
</evidence>
<protein>
    <submittedName>
        <fullName evidence="8">Site-specific recombinase XerD</fullName>
    </submittedName>
</protein>
<reference evidence="8 9" key="1">
    <citation type="submission" date="2012-04" db="EMBL/GenBank/DDBJ databases">
        <title>Complete genome of Rhodanobacter sp. 2APBS1.</title>
        <authorList>
            <consortium name="US DOE Joint Genome Institute"/>
            <person name="Huntemann M."/>
            <person name="Wei C.-L."/>
            <person name="Han J."/>
            <person name="Detter J.C."/>
            <person name="Han C."/>
            <person name="Tapia R."/>
            <person name="Munk A.C.C."/>
            <person name="Chen A."/>
            <person name="Krypides N."/>
            <person name="Mavromatis K."/>
            <person name="Markowitz V."/>
            <person name="Szeto E."/>
            <person name="Ivanova N."/>
            <person name="Mikhailova N."/>
            <person name="Ovchinnikova G."/>
            <person name="Pagani I."/>
            <person name="Pati A."/>
            <person name="Goodwin L."/>
            <person name="Peters L."/>
            <person name="Pitluck S."/>
            <person name="Woyke T."/>
            <person name="Prakash O."/>
            <person name="Elkins J."/>
            <person name="Brown S."/>
            <person name="Palumbo A."/>
            <person name="Hemme C."/>
            <person name="Zhou J."/>
            <person name="Watson D."/>
            <person name="Jardine P."/>
            <person name="Kostka J."/>
            <person name="Green S."/>
        </authorList>
    </citation>
    <scope>NUCLEOTIDE SEQUENCE [LARGE SCALE GENOMIC DNA]</scope>
    <source>
        <strain evidence="8 9">2APBS1</strain>
    </source>
</reference>
<evidence type="ECO:0000256" key="3">
    <source>
        <dbReference type="ARBA" id="ARBA00023125"/>
    </source>
</evidence>
<dbReference type="Gene3D" id="1.10.150.130">
    <property type="match status" value="1"/>
</dbReference>
<dbReference type="Proteomes" id="UP000011859">
    <property type="component" value="Chromosome"/>
</dbReference>
<accession>M4NGI5</accession>
<dbReference type="RefSeq" id="WP_015447524.1">
    <property type="nucleotide sequence ID" value="NC_020541.1"/>
</dbReference>
<dbReference type="InterPro" id="IPR011010">
    <property type="entry name" value="DNA_brk_join_enz"/>
</dbReference>
<dbReference type="CDD" id="cd00796">
    <property type="entry name" value="INT_Rci_Hp1_C"/>
    <property type="match status" value="1"/>
</dbReference>
<dbReference type="KEGG" id="rhd:R2APBS1_1633"/>
<evidence type="ECO:0000256" key="5">
    <source>
        <dbReference type="PROSITE-ProRule" id="PRU01248"/>
    </source>
</evidence>
<name>M4NGI5_9GAMM</name>
<dbReference type="EMBL" id="CP003470">
    <property type="protein sequence ID" value="AGG88768.1"/>
    <property type="molecule type" value="Genomic_DNA"/>
</dbReference>
<dbReference type="Gene3D" id="1.10.443.10">
    <property type="entry name" value="Intergrase catalytic core"/>
    <property type="match status" value="1"/>
</dbReference>
<evidence type="ECO:0000313" key="8">
    <source>
        <dbReference type="EMBL" id="AGG88768.1"/>
    </source>
</evidence>
<proteinExistence type="inferred from homology"/>
<keyword evidence="2" id="KW-0229">DNA integration</keyword>
<dbReference type="SUPFAM" id="SSF56349">
    <property type="entry name" value="DNA breaking-rejoining enzymes"/>
    <property type="match status" value="1"/>
</dbReference>
<dbReference type="eggNOG" id="COG0582">
    <property type="taxonomic scope" value="Bacteria"/>
</dbReference>
<dbReference type="InterPro" id="IPR010998">
    <property type="entry name" value="Integrase_recombinase_N"/>
</dbReference>
<evidence type="ECO:0000313" key="9">
    <source>
        <dbReference type="Proteomes" id="UP000011859"/>
    </source>
</evidence>
<dbReference type="Pfam" id="PF00589">
    <property type="entry name" value="Phage_integrase"/>
    <property type="match status" value="1"/>
</dbReference>
<dbReference type="PANTHER" id="PTHR30349:SF64">
    <property type="entry name" value="PROPHAGE INTEGRASE INTD-RELATED"/>
    <property type="match status" value="1"/>
</dbReference>
<dbReference type="STRING" id="666685.R2APBS1_1633"/>
<dbReference type="InterPro" id="IPR002104">
    <property type="entry name" value="Integrase_catalytic"/>
</dbReference>
<evidence type="ECO:0000259" key="6">
    <source>
        <dbReference type="PROSITE" id="PS51898"/>
    </source>
</evidence>
<dbReference type="InterPro" id="IPR013762">
    <property type="entry name" value="Integrase-like_cat_sf"/>
</dbReference>
<dbReference type="GO" id="GO:0003677">
    <property type="term" value="F:DNA binding"/>
    <property type="evidence" value="ECO:0007669"/>
    <property type="project" value="UniProtKB-UniRule"/>
</dbReference>
<keyword evidence="9" id="KW-1185">Reference proteome</keyword>
<organism evidence="8 9">
    <name type="scientific">Rhodanobacter denitrificans</name>
    <dbReference type="NCBI Taxonomy" id="666685"/>
    <lineage>
        <taxon>Bacteria</taxon>
        <taxon>Pseudomonadati</taxon>
        <taxon>Pseudomonadota</taxon>
        <taxon>Gammaproteobacteria</taxon>
        <taxon>Lysobacterales</taxon>
        <taxon>Rhodanobacteraceae</taxon>
        <taxon>Rhodanobacter</taxon>
    </lineage>
</organism>
<dbReference type="PROSITE" id="PS51898">
    <property type="entry name" value="TYR_RECOMBINASE"/>
    <property type="match status" value="1"/>
</dbReference>
<dbReference type="InterPro" id="IPR050090">
    <property type="entry name" value="Tyrosine_recombinase_XerCD"/>
</dbReference>
<dbReference type="PROSITE" id="PS51900">
    <property type="entry name" value="CB"/>
    <property type="match status" value="1"/>
</dbReference>
<keyword evidence="3 5" id="KW-0238">DNA-binding</keyword>
<dbReference type="GO" id="GO:0015074">
    <property type="term" value="P:DNA integration"/>
    <property type="evidence" value="ECO:0007669"/>
    <property type="project" value="UniProtKB-KW"/>
</dbReference>